<feature type="chain" id="PRO_5042036349" evidence="1">
    <location>
        <begin position="22"/>
        <end position="57"/>
    </location>
</feature>
<keyword evidence="1" id="KW-0732">Signal</keyword>
<evidence type="ECO:0000313" key="3">
    <source>
        <dbReference type="Proteomes" id="UP001206925"/>
    </source>
</evidence>
<protein>
    <submittedName>
        <fullName evidence="2">Uncharacterized protein</fullName>
    </submittedName>
</protein>
<feature type="signal peptide" evidence="1">
    <location>
        <begin position="1"/>
        <end position="21"/>
    </location>
</feature>
<comment type="caution">
    <text evidence="2">The sequence shown here is derived from an EMBL/GenBank/DDBJ whole genome shotgun (WGS) entry which is preliminary data.</text>
</comment>
<reference evidence="2" key="1">
    <citation type="submission" date="2022-06" db="EMBL/GenBank/DDBJ databases">
        <title>Uncovering the hologenomic basis of an extraordinary plant invasion.</title>
        <authorList>
            <person name="Bieker V.C."/>
            <person name="Martin M.D."/>
            <person name="Gilbert T."/>
            <person name="Hodgins K."/>
            <person name="Battlay P."/>
            <person name="Petersen B."/>
            <person name="Wilson J."/>
        </authorList>
    </citation>
    <scope>NUCLEOTIDE SEQUENCE</scope>
    <source>
        <strain evidence="2">AA19_3_7</strain>
        <tissue evidence="2">Leaf</tissue>
    </source>
</reference>
<dbReference type="AlphaFoldDB" id="A0AAD5GAA2"/>
<organism evidence="2 3">
    <name type="scientific">Ambrosia artemisiifolia</name>
    <name type="common">Common ragweed</name>
    <dbReference type="NCBI Taxonomy" id="4212"/>
    <lineage>
        <taxon>Eukaryota</taxon>
        <taxon>Viridiplantae</taxon>
        <taxon>Streptophyta</taxon>
        <taxon>Embryophyta</taxon>
        <taxon>Tracheophyta</taxon>
        <taxon>Spermatophyta</taxon>
        <taxon>Magnoliopsida</taxon>
        <taxon>eudicotyledons</taxon>
        <taxon>Gunneridae</taxon>
        <taxon>Pentapetalae</taxon>
        <taxon>asterids</taxon>
        <taxon>campanulids</taxon>
        <taxon>Asterales</taxon>
        <taxon>Asteraceae</taxon>
        <taxon>Asteroideae</taxon>
        <taxon>Heliantheae alliance</taxon>
        <taxon>Heliantheae</taxon>
        <taxon>Ambrosia</taxon>
    </lineage>
</organism>
<evidence type="ECO:0000256" key="1">
    <source>
        <dbReference type="SAM" id="SignalP"/>
    </source>
</evidence>
<gene>
    <name evidence="2" type="ORF">M8C21_034008</name>
</gene>
<evidence type="ECO:0000313" key="2">
    <source>
        <dbReference type="EMBL" id="KAI7734457.1"/>
    </source>
</evidence>
<keyword evidence="3" id="KW-1185">Reference proteome</keyword>
<name>A0AAD5GAA2_AMBAR</name>
<dbReference type="Proteomes" id="UP001206925">
    <property type="component" value="Unassembled WGS sequence"/>
</dbReference>
<accession>A0AAD5GAA2</accession>
<sequence>MLTPPMEVILVILVFLMHTCKDPYHDYKKDCFCIFRHKTRCPSAVAKLFFDVFEGIC</sequence>
<dbReference type="EMBL" id="JAMZMK010009723">
    <property type="protein sequence ID" value="KAI7734457.1"/>
    <property type="molecule type" value="Genomic_DNA"/>
</dbReference>
<proteinExistence type="predicted"/>